<feature type="binding site" description="axial binding residue" evidence="7">
    <location>
        <position position="481"/>
    </location>
    <ligand>
        <name>heme</name>
        <dbReference type="ChEBI" id="CHEBI:30413"/>
    </ligand>
    <ligandPart>
        <name>Fe</name>
        <dbReference type="ChEBI" id="CHEBI:18248"/>
    </ligandPart>
</feature>
<evidence type="ECO:0000313" key="10">
    <source>
        <dbReference type="EMBL" id="KXX74021.1"/>
    </source>
</evidence>
<proteinExistence type="inferred from homology"/>
<dbReference type="PRINTS" id="PR00385">
    <property type="entry name" value="P450"/>
</dbReference>
<dbReference type="InterPro" id="IPR050121">
    <property type="entry name" value="Cytochrome_P450_monoxygenase"/>
</dbReference>
<evidence type="ECO:0000256" key="4">
    <source>
        <dbReference type="ARBA" id="ARBA00022723"/>
    </source>
</evidence>
<evidence type="ECO:0000256" key="6">
    <source>
        <dbReference type="ARBA" id="ARBA00023033"/>
    </source>
</evidence>
<protein>
    <submittedName>
        <fullName evidence="9">Pisatin demethylase</fullName>
    </submittedName>
</protein>
<keyword evidence="9" id="KW-0808">Transferase</keyword>
<dbReference type="InterPro" id="IPR036396">
    <property type="entry name" value="Cyt_P450_sf"/>
</dbReference>
<accession>A0A175VPF1</accession>
<dbReference type="PANTHER" id="PTHR24305">
    <property type="entry name" value="CYTOCHROME P450"/>
    <property type="match status" value="1"/>
</dbReference>
<keyword evidence="6" id="KW-0503">Monooxygenase</keyword>
<dbReference type="Gene3D" id="1.10.630.10">
    <property type="entry name" value="Cytochrome P450"/>
    <property type="match status" value="1"/>
</dbReference>
<keyword evidence="6" id="KW-0560">Oxidoreductase</keyword>
<dbReference type="PANTHER" id="PTHR24305:SF168">
    <property type="entry name" value="P450, PUTATIVE (EUROFUNG)-RELATED"/>
    <property type="match status" value="1"/>
</dbReference>
<dbReference type="Pfam" id="PF00067">
    <property type="entry name" value="p450"/>
    <property type="match status" value="1"/>
</dbReference>
<keyword evidence="9" id="KW-0489">Methyltransferase</keyword>
<dbReference type="GO" id="GO:0016705">
    <property type="term" value="F:oxidoreductase activity, acting on paired donors, with incorporation or reduction of molecular oxygen"/>
    <property type="evidence" value="ECO:0007669"/>
    <property type="project" value="InterPro"/>
</dbReference>
<keyword evidence="8" id="KW-0812">Transmembrane</keyword>
<gene>
    <name evidence="10" type="ORF">MMYC01_209388</name>
    <name evidence="9" type="ORF">MMYC01_210274</name>
</gene>
<dbReference type="PRINTS" id="PR00465">
    <property type="entry name" value="EP450IV"/>
</dbReference>
<dbReference type="CDD" id="cd11060">
    <property type="entry name" value="CYP57A1-like"/>
    <property type="match status" value="1"/>
</dbReference>
<sequence length="541" mass="59425">MGVLFIPESTMASTWALTPIMATLLFVGALSAILISYYRSWKRLAHVPGPAAAHISILWLLRRAWNGELFPCMIDAGNTYGLLIPLVLSPSYKLTLEGPLTRIGPNLVLVSDPDEIRRVSGIRSEYTKGPAYDAGRITEDAEPHVASQRDPAKHKALRAKMGPAYSLSVEPAVDRQIAHLVKLIENKYAADPESGRPARSLDFAQKTQFWGLDCVGDFAFGDPFGFLTRDEDIHRFVEMNDASLKMVTVAGLVPWLNRLRTVWPLSMLVPREGDRVGFGILFNFAKELVDRRTAEGAEPRADMMQAFIRSGMTKDELMQQVYLHMLTGCCLRIAGADASSNLARMAMLSLLTCPPAYLALQREIDTAIENGQISSPVTGAEASRLPYLQAVVREALRLHPPSVSPSKLSPPGGDTVCGIFIPGGTQVGANVPGVLRSEAIFGADAQCYRPERWLVAQKDEAKLRRMQSALDIVFGAGKFQCPGRAISFMEVGKLFVELMRRFDFSLIDNVKPVSVESWAVLVVHGMNLRVVSRRGRCSGGK</sequence>
<evidence type="ECO:0000313" key="11">
    <source>
        <dbReference type="Proteomes" id="UP000078237"/>
    </source>
</evidence>
<dbReference type="VEuPathDB" id="FungiDB:MMYC01_209388"/>
<keyword evidence="8" id="KW-1133">Transmembrane helix</keyword>
<dbReference type="OrthoDB" id="1470350at2759"/>
<evidence type="ECO:0000256" key="7">
    <source>
        <dbReference type="PIRSR" id="PIRSR602403-1"/>
    </source>
</evidence>
<evidence type="ECO:0000256" key="2">
    <source>
        <dbReference type="ARBA" id="ARBA00010617"/>
    </source>
</evidence>
<keyword evidence="5 7" id="KW-0408">Iron</keyword>
<evidence type="ECO:0000256" key="3">
    <source>
        <dbReference type="ARBA" id="ARBA00022617"/>
    </source>
</evidence>
<dbReference type="GO" id="GO:0020037">
    <property type="term" value="F:heme binding"/>
    <property type="evidence" value="ECO:0007669"/>
    <property type="project" value="InterPro"/>
</dbReference>
<comment type="caution">
    <text evidence="9">The sequence shown here is derived from an EMBL/GenBank/DDBJ whole genome shotgun (WGS) entry which is preliminary data.</text>
</comment>
<name>A0A175VPF1_9PEZI</name>
<dbReference type="EMBL" id="LCTW02000504">
    <property type="protein sequence ID" value="KXX73263.1"/>
    <property type="molecule type" value="Genomic_DNA"/>
</dbReference>
<reference evidence="9 11" key="3">
    <citation type="submission" date="2016-01" db="EMBL/GenBank/DDBJ databases">
        <title>Madurella mycetomatis genome sequencing.</title>
        <authorList>
            <person name="Van De Sande W."/>
        </authorList>
    </citation>
    <scope>NUCLEOTIDE SEQUENCE [LARGE SCALE GENOMIC DNA]</scope>
    <source>
        <strain evidence="11">mm55</strain>
        <strain evidence="9">Mm55</strain>
    </source>
</reference>
<comment type="cofactor">
    <cofactor evidence="1 7">
        <name>heme</name>
        <dbReference type="ChEBI" id="CHEBI:30413"/>
    </cofactor>
</comment>
<reference evidence="9" key="2">
    <citation type="submission" date="2015-06" db="EMBL/GenBank/DDBJ databases">
        <authorList>
            <person name="Hoefler B.C."/>
            <person name="Straight P.D."/>
        </authorList>
    </citation>
    <scope>NUCLEOTIDE SEQUENCE [LARGE SCALE GENOMIC DNA]</scope>
    <source>
        <strain evidence="9">Mm55</strain>
    </source>
</reference>
<dbReference type="GO" id="GO:0005506">
    <property type="term" value="F:iron ion binding"/>
    <property type="evidence" value="ECO:0007669"/>
    <property type="project" value="InterPro"/>
</dbReference>
<dbReference type="GO" id="GO:0008168">
    <property type="term" value="F:methyltransferase activity"/>
    <property type="evidence" value="ECO:0007669"/>
    <property type="project" value="UniProtKB-KW"/>
</dbReference>
<reference evidence="11" key="1">
    <citation type="submission" date="2015-06" db="EMBL/GenBank/DDBJ databases">
        <authorList>
            <person name="van de Sande W.W.J."/>
        </authorList>
    </citation>
    <scope>NUCLEOTIDE SEQUENCE [LARGE SCALE GENOMIC DNA]</scope>
    <source>
        <strain evidence="11">mm55</strain>
    </source>
</reference>
<keyword evidence="11" id="KW-1185">Reference proteome</keyword>
<evidence type="ECO:0000313" key="9">
    <source>
        <dbReference type="EMBL" id="KXX73263.1"/>
    </source>
</evidence>
<dbReference type="Proteomes" id="UP000078237">
    <property type="component" value="Unassembled WGS sequence"/>
</dbReference>
<dbReference type="STRING" id="100816.A0A175VPF1"/>
<dbReference type="GO" id="GO:0032259">
    <property type="term" value="P:methylation"/>
    <property type="evidence" value="ECO:0007669"/>
    <property type="project" value="UniProtKB-KW"/>
</dbReference>
<dbReference type="GO" id="GO:0004497">
    <property type="term" value="F:monooxygenase activity"/>
    <property type="evidence" value="ECO:0007669"/>
    <property type="project" value="UniProtKB-KW"/>
</dbReference>
<dbReference type="InterPro" id="IPR002403">
    <property type="entry name" value="Cyt_P450_E_grp-IV"/>
</dbReference>
<organism evidence="9 11">
    <name type="scientific">Madurella mycetomatis</name>
    <dbReference type="NCBI Taxonomy" id="100816"/>
    <lineage>
        <taxon>Eukaryota</taxon>
        <taxon>Fungi</taxon>
        <taxon>Dikarya</taxon>
        <taxon>Ascomycota</taxon>
        <taxon>Pezizomycotina</taxon>
        <taxon>Sordariomycetes</taxon>
        <taxon>Sordariomycetidae</taxon>
        <taxon>Sordariales</taxon>
        <taxon>Sordariales incertae sedis</taxon>
        <taxon>Madurella</taxon>
    </lineage>
</organism>
<evidence type="ECO:0000256" key="1">
    <source>
        <dbReference type="ARBA" id="ARBA00001971"/>
    </source>
</evidence>
<comment type="similarity">
    <text evidence="2">Belongs to the cytochrome P450 family.</text>
</comment>
<keyword evidence="4 7" id="KW-0479">Metal-binding</keyword>
<dbReference type="EMBL" id="LCTW02000395">
    <property type="protein sequence ID" value="KXX74021.1"/>
    <property type="molecule type" value="Genomic_DNA"/>
</dbReference>
<dbReference type="InterPro" id="IPR001128">
    <property type="entry name" value="Cyt_P450"/>
</dbReference>
<evidence type="ECO:0000256" key="8">
    <source>
        <dbReference type="SAM" id="Phobius"/>
    </source>
</evidence>
<dbReference type="AlphaFoldDB" id="A0A175VPF1"/>
<keyword evidence="3 7" id="KW-0349">Heme</keyword>
<dbReference type="SUPFAM" id="SSF48264">
    <property type="entry name" value="Cytochrome P450"/>
    <property type="match status" value="1"/>
</dbReference>
<dbReference type="VEuPathDB" id="FungiDB:MMYC01_210274"/>
<keyword evidence="8" id="KW-0472">Membrane</keyword>
<feature type="transmembrane region" description="Helical" evidence="8">
    <location>
        <begin position="20"/>
        <end position="38"/>
    </location>
</feature>
<evidence type="ECO:0000256" key="5">
    <source>
        <dbReference type="ARBA" id="ARBA00023004"/>
    </source>
</evidence>